<sequence length="34" mass="3747">MTLDSDCATIAPNPRDCPRNAREDLAAAMRVRES</sequence>
<dbReference type="HOGENOM" id="CLU_3376586_0_0_6"/>
<protein>
    <submittedName>
        <fullName evidence="1">Uncharacterized protein</fullName>
    </submittedName>
</protein>
<gene>
    <name evidence="1" type="ordered locus">Thivi_2236</name>
</gene>
<name>I3YB17_THIV6</name>
<dbReference type="Proteomes" id="UP000006062">
    <property type="component" value="Chromosome"/>
</dbReference>
<dbReference type="EMBL" id="CP003154">
    <property type="protein sequence ID" value="AFL74185.1"/>
    <property type="molecule type" value="Genomic_DNA"/>
</dbReference>
<keyword evidence="2" id="KW-1185">Reference proteome</keyword>
<dbReference type="STRING" id="765911.Thivi_2236"/>
<organism evidence="1 2">
    <name type="scientific">Thiocystis violascens (strain ATCC 17096 / DSM 198 / 6111)</name>
    <name type="common">Chromatium violascens</name>
    <dbReference type="NCBI Taxonomy" id="765911"/>
    <lineage>
        <taxon>Bacteria</taxon>
        <taxon>Pseudomonadati</taxon>
        <taxon>Pseudomonadota</taxon>
        <taxon>Gammaproteobacteria</taxon>
        <taxon>Chromatiales</taxon>
        <taxon>Chromatiaceae</taxon>
        <taxon>Thiocystis</taxon>
    </lineage>
</organism>
<evidence type="ECO:0000313" key="1">
    <source>
        <dbReference type="EMBL" id="AFL74185.1"/>
    </source>
</evidence>
<reference evidence="1 2" key="1">
    <citation type="submission" date="2012-06" db="EMBL/GenBank/DDBJ databases">
        <title>Complete sequence of Thiocystis violascens DSM 198.</title>
        <authorList>
            <consortium name="US DOE Joint Genome Institute"/>
            <person name="Lucas S."/>
            <person name="Han J."/>
            <person name="Lapidus A."/>
            <person name="Cheng J.-F."/>
            <person name="Goodwin L."/>
            <person name="Pitluck S."/>
            <person name="Peters L."/>
            <person name="Ovchinnikova G."/>
            <person name="Teshima H."/>
            <person name="Detter J.C."/>
            <person name="Han C."/>
            <person name="Tapia R."/>
            <person name="Land M."/>
            <person name="Hauser L."/>
            <person name="Kyrpides N."/>
            <person name="Ivanova N."/>
            <person name="Pagani I."/>
            <person name="Vogl K."/>
            <person name="Liu Z."/>
            <person name="Frigaard N.-U."/>
            <person name="Bryant D."/>
            <person name="Woyke T."/>
        </authorList>
    </citation>
    <scope>NUCLEOTIDE SEQUENCE [LARGE SCALE GENOMIC DNA]</scope>
    <source>
        <strain evidence="2">ATCC 17096 / DSM 198 / 6111</strain>
    </source>
</reference>
<proteinExistence type="predicted"/>
<dbReference type="KEGG" id="tvi:Thivi_2236"/>
<accession>I3YB17</accession>
<dbReference type="AlphaFoldDB" id="I3YB17"/>
<evidence type="ECO:0000313" key="2">
    <source>
        <dbReference type="Proteomes" id="UP000006062"/>
    </source>
</evidence>